<dbReference type="AlphaFoldDB" id="A0A330HR61"/>
<proteinExistence type="predicted"/>
<dbReference type="Proteomes" id="UP000251558">
    <property type="component" value="Unassembled WGS sequence"/>
</dbReference>
<accession>A0A330HR61</accession>
<dbReference type="EMBL" id="QMBP01000009">
    <property type="protein sequence ID" value="RAZ89179.1"/>
    <property type="molecule type" value="Genomic_DNA"/>
</dbReference>
<name>A0A330HR61_9HYPH</name>
<protein>
    <submittedName>
        <fullName evidence="1">Uncharacterized protein</fullName>
    </submittedName>
</protein>
<sequence>MRFLDYLGRPASDLLTLPPFNTWHFKRTVDDDLPDIEINYVADRNNFSFMCDRHETIATIFVASDDFGQFLGGISFSCNRQEVNGFLGTPSKSGKPYNDPILGEYGSWDRYDDGRQSIHVEYEPDADRIRRVTLMRADVAP</sequence>
<organism evidence="1 2">
    <name type="scientific">Mesorhizobium hawassense</name>
    <dbReference type="NCBI Taxonomy" id="1209954"/>
    <lineage>
        <taxon>Bacteria</taxon>
        <taxon>Pseudomonadati</taxon>
        <taxon>Pseudomonadota</taxon>
        <taxon>Alphaproteobacteria</taxon>
        <taxon>Hyphomicrobiales</taxon>
        <taxon>Phyllobacteriaceae</taxon>
        <taxon>Mesorhizobium</taxon>
    </lineage>
</organism>
<evidence type="ECO:0000313" key="2">
    <source>
        <dbReference type="Proteomes" id="UP000251558"/>
    </source>
</evidence>
<keyword evidence="2" id="KW-1185">Reference proteome</keyword>
<evidence type="ECO:0000313" key="1">
    <source>
        <dbReference type="EMBL" id="RAZ89179.1"/>
    </source>
</evidence>
<gene>
    <name evidence="1" type="ORF">DPM33_19695</name>
</gene>
<dbReference type="OrthoDB" id="8079486at2"/>
<dbReference type="RefSeq" id="WP_146770291.1">
    <property type="nucleotide sequence ID" value="NZ_QMBP01000009.1"/>
</dbReference>
<reference evidence="1 2" key="1">
    <citation type="submission" date="2018-07" db="EMBL/GenBank/DDBJ databases">
        <title>Diversity of Mesorhizobium strains in Brazil.</title>
        <authorList>
            <person name="Helene L.C.F."/>
            <person name="Dall'Agnol R."/>
            <person name="Delamuta J.R.M."/>
            <person name="Hungria M."/>
        </authorList>
    </citation>
    <scope>NUCLEOTIDE SEQUENCE [LARGE SCALE GENOMIC DNA]</scope>
    <source>
        <strain evidence="1 2">AC99b</strain>
    </source>
</reference>
<comment type="caution">
    <text evidence="1">The sequence shown here is derived from an EMBL/GenBank/DDBJ whole genome shotgun (WGS) entry which is preliminary data.</text>
</comment>